<organism evidence="2 3">
    <name type="scientific">Punica granatum</name>
    <name type="common">Pomegranate</name>
    <dbReference type="NCBI Taxonomy" id="22663"/>
    <lineage>
        <taxon>Eukaryota</taxon>
        <taxon>Viridiplantae</taxon>
        <taxon>Streptophyta</taxon>
        <taxon>Embryophyta</taxon>
        <taxon>Tracheophyta</taxon>
        <taxon>Spermatophyta</taxon>
        <taxon>Magnoliopsida</taxon>
        <taxon>eudicotyledons</taxon>
        <taxon>Gunneridae</taxon>
        <taxon>Pentapetalae</taxon>
        <taxon>rosids</taxon>
        <taxon>malvids</taxon>
        <taxon>Myrtales</taxon>
        <taxon>Lythraceae</taxon>
        <taxon>Punica</taxon>
    </lineage>
</organism>
<dbReference type="GO" id="GO:0003676">
    <property type="term" value="F:nucleic acid binding"/>
    <property type="evidence" value="ECO:0007669"/>
    <property type="project" value="InterPro"/>
</dbReference>
<dbReference type="PANTHER" id="PTHR47723">
    <property type="entry name" value="OS05G0353850 PROTEIN"/>
    <property type="match status" value="1"/>
</dbReference>
<dbReference type="EMBL" id="PGOL01002859">
    <property type="protein sequence ID" value="PKI44606.1"/>
    <property type="molecule type" value="Genomic_DNA"/>
</dbReference>
<reference evidence="2 3" key="1">
    <citation type="submission" date="2017-11" db="EMBL/GenBank/DDBJ databases">
        <title>De-novo sequencing of pomegranate (Punica granatum L.) genome.</title>
        <authorList>
            <person name="Akparov Z."/>
            <person name="Amiraslanov A."/>
            <person name="Hajiyeva S."/>
            <person name="Abbasov M."/>
            <person name="Kaur K."/>
            <person name="Hamwieh A."/>
            <person name="Solovyev V."/>
            <person name="Salamov A."/>
            <person name="Braich B."/>
            <person name="Kosarev P."/>
            <person name="Mahmoud A."/>
            <person name="Hajiyev E."/>
            <person name="Babayeva S."/>
            <person name="Izzatullayeva V."/>
            <person name="Mammadov A."/>
            <person name="Mammadov A."/>
            <person name="Sharifova S."/>
            <person name="Ojaghi J."/>
            <person name="Eynullazada K."/>
            <person name="Bayramov B."/>
            <person name="Abdulazimova A."/>
            <person name="Shahmuradov I."/>
        </authorList>
    </citation>
    <scope>NUCLEOTIDE SEQUENCE [LARGE SCALE GENOMIC DNA]</scope>
    <source>
        <strain evidence="3">cv. AG2017</strain>
        <tissue evidence="2">Leaf</tissue>
    </source>
</reference>
<name>A0A2I0IMK4_PUNGR</name>
<keyword evidence="3" id="KW-1185">Reference proteome</keyword>
<evidence type="ECO:0000313" key="2">
    <source>
        <dbReference type="EMBL" id="PKI44606.1"/>
    </source>
</evidence>
<dbReference type="InterPro" id="IPR053151">
    <property type="entry name" value="RNase_H-like"/>
</dbReference>
<proteinExistence type="predicted"/>
<sequence>MGGFAQNIGFANAVAAELWAVKSGLDMVWDLGVRRLVLEVDSEVVLTMLRVLQSNRDFAVWHEAILKDIRSLIQRDWTVVIQHVYGKGNMCDDCLANHALSLPFGIHRLGSCPKD</sequence>
<dbReference type="InterPro" id="IPR012337">
    <property type="entry name" value="RNaseH-like_sf"/>
</dbReference>
<dbReference type="CDD" id="cd06222">
    <property type="entry name" value="RNase_H_like"/>
    <property type="match status" value="1"/>
</dbReference>
<comment type="caution">
    <text evidence="2">The sequence shown here is derived from an EMBL/GenBank/DDBJ whole genome shotgun (WGS) entry which is preliminary data.</text>
</comment>
<dbReference type="Gene3D" id="3.30.420.10">
    <property type="entry name" value="Ribonuclease H-like superfamily/Ribonuclease H"/>
    <property type="match status" value="1"/>
</dbReference>
<protein>
    <recommendedName>
        <fullName evidence="1">RNase H type-1 domain-containing protein</fullName>
    </recommendedName>
</protein>
<gene>
    <name evidence="2" type="ORF">CRG98_034961</name>
</gene>
<dbReference type="Pfam" id="PF13456">
    <property type="entry name" value="RVT_3"/>
    <property type="match status" value="1"/>
</dbReference>
<feature type="domain" description="RNase H type-1" evidence="1">
    <location>
        <begin position="9"/>
        <end position="99"/>
    </location>
</feature>
<dbReference type="PANTHER" id="PTHR47723:SF13">
    <property type="entry name" value="PUTATIVE-RELATED"/>
    <property type="match status" value="1"/>
</dbReference>
<dbReference type="InterPro" id="IPR044730">
    <property type="entry name" value="RNase_H-like_dom_plant"/>
</dbReference>
<dbReference type="InterPro" id="IPR002156">
    <property type="entry name" value="RNaseH_domain"/>
</dbReference>
<evidence type="ECO:0000313" key="3">
    <source>
        <dbReference type="Proteomes" id="UP000233551"/>
    </source>
</evidence>
<evidence type="ECO:0000259" key="1">
    <source>
        <dbReference type="Pfam" id="PF13456"/>
    </source>
</evidence>
<dbReference type="Proteomes" id="UP000233551">
    <property type="component" value="Unassembled WGS sequence"/>
</dbReference>
<dbReference type="AlphaFoldDB" id="A0A2I0IMK4"/>
<dbReference type="GO" id="GO:0004523">
    <property type="term" value="F:RNA-DNA hybrid ribonuclease activity"/>
    <property type="evidence" value="ECO:0007669"/>
    <property type="project" value="InterPro"/>
</dbReference>
<dbReference type="InterPro" id="IPR036397">
    <property type="entry name" value="RNaseH_sf"/>
</dbReference>
<dbReference type="SUPFAM" id="SSF53098">
    <property type="entry name" value="Ribonuclease H-like"/>
    <property type="match status" value="1"/>
</dbReference>
<accession>A0A2I0IMK4</accession>